<accession>A0ABD1P556</accession>
<dbReference type="Pfam" id="PF05904">
    <property type="entry name" value="DUF863"/>
    <property type="match status" value="1"/>
</dbReference>
<proteinExistence type="predicted"/>
<name>A0ABD1P556_9LAMI</name>
<gene>
    <name evidence="1" type="ORF">Fot_56030</name>
</gene>
<protein>
    <submittedName>
        <fullName evidence="1">Uncharacterized protein</fullName>
    </submittedName>
</protein>
<keyword evidence="2" id="KW-1185">Reference proteome</keyword>
<reference evidence="2" key="1">
    <citation type="submission" date="2024-07" db="EMBL/GenBank/DDBJ databases">
        <title>Two chromosome-level genome assemblies of Korean endemic species Abeliophyllum distichum and Forsythia ovata (Oleaceae).</title>
        <authorList>
            <person name="Jang H."/>
        </authorList>
    </citation>
    <scope>NUCLEOTIDE SEQUENCE [LARGE SCALE GENOMIC DNA]</scope>
</reference>
<dbReference type="Proteomes" id="UP001604277">
    <property type="component" value="Unassembled WGS sequence"/>
</dbReference>
<dbReference type="EMBL" id="JBFOLJ010000034">
    <property type="protein sequence ID" value="KAL2457856.1"/>
    <property type="molecule type" value="Genomic_DNA"/>
</dbReference>
<sequence>MQPSAQSQGAFGDKWNVSSRLNPGSGSDIAICNGLYHGSALGSKEPVHLPSSGFDFLKCSRGDNVASERSINLGFETFPKGSNHVNLNGVLTKSSSNEYVSLKDLNMVERIVLLKNIHRCFLGFNVNQSTKMRLPKLRDLSSNSTTNHHGCRVARQPWLSASTVVRWLSSNSTTIMVGCRVARQPWLSASTALDYRLAPEHHLPAALDNN</sequence>
<dbReference type="AlphaFoldDB" id="A0ABD1P556"/>
<evidence type="ECO:0000313" key="2">
    <source>
        <dbReference type="Proteomes" id="UP001604277"/>
    </source>
</evidence>
<organism evidence="1 2">
    <name type="scientific">Forsythia ovata</name>
    <dbReference type="NCBI Taxonomy" id="205694"/>
    <lineage>
        <taxon>Eukaryota</taxon>
        <taxon>Viridiplantae</taxon>
        <taxon>Streptophyta</taxon>
        <taxon>Embryophyta</taxon>
        <taxon>Tracheophyta</taxon>
        <taxon>Spermatophyta</taxon>
        <taxon>Magnoliopsida</taxon>
        <taxon>eudicotyledons</taxon>
        <taxon>Gunneridae</taxon>
        <taxon>Pentapetalae</taxon>
        <taxon>asterids</taxon>
        <taxon>lamiids</taxon>
        <taxon>Lamiales</taxon>
        <taxon>Oleaceae</taxon>
        <taxon>Forsythieae</taxon>
        <taxon>Forsythia</taxon>
    </lineage>
</organism>
<evidence type="ECO:0000313" key="1">
    <source>
        <dbReference type="EMBL" id="KAL2457856.1"/>
    </source>
</evidence>
<comment type="caution">
    <text evidence="1">The sequence shown here is derived from an EMBL/GenBank/DDBJ whole genome shotgun (WGS) entry which is preliminary data.</text>
</comment>
<dbReference type="InterPro" id="IPR008581">
    <property type="entry name" value="DUF863_pln"/>
</dbReference>